<organism evidence="1 2">
    <name type="scientific">Harryflintia acetispora</name>
    <dbReference type="NCBI Taxonomy" id="1849041"/>
    <lineage>
        <taxon>Bacteria</taxon>
        <taxon>Bacillati</taxon>
        <taxon>Bacillota</taxon>
        <taxon>Clostridia</taxon>
        <taxon>Eubacteriales</taxon>
        <taxon>Oscillospiraceae</taxon>
        <taxon>Harryflintia</taxon>
    </lineage>
</organism>
<reference evidence="1 2" key="1">
    <citation type="submission" date="2019-03" db="EMBL/GenBank/DDBJ databases">
        <title>Genomic Encyclopedia of Type Strains, Phase IV (KMG-IV): sequencing the most valuable type-strain genomes for metagenomic binning, comparative biology and taxonomic classification.</title>
        <authorList>
            <person name="Goeker M."/>
        </authorList>
    </citation>
    <scope>NUCLEOTIDE SEQUENCE [LARGE SCALE GENOMIC DNA]</scope>
    <source>
        <strain evidence="1 2">DSM 100433</strain>
    </source>
</reference>
<dbReference type="EMBL" id="SLUK01000010">
    <property type="protein sequence ID" value="TCL42456.1"/>
    <property type="molecule type" value="Genomic_DNA"/>
</dbReference>
<evidence type="ECO:0008006" key="3">
    <source>
        <dbReference type="Google" id="ProtNLM"/>
    </source>
</evidence>
<dbReference type="PROSITE" id="PS51257">
    <property type="entry name" value="PROKAR_LIPOPROTEIN"/>
    <property type="match status" value="1"/>
</dbReference>
<sequence>MRKSFLLPLALGLCLLYGCGGPHTGKLSREDLPDVPVENIVAINVESDKGNIHIVPSSGKIIQMEAEYAITAPERSRRTLIEQNVRVTTDNSDPSLLSIYSEPGQSLTLKEGEDVSVDLTIKVPDGIGSVVVQSGSGDILVEKMDCAFSIISNNGSVTVKKSSFSGKSSITSLVGDIDVQLNNIAAAEEIRLSSDVGNIKFKIPRSSSYNLVMEELGQQGIPFKNKDEKTKINLSTKVGSIDFKK</sequence>
<dbReference type="AlphaFoldDB" id="A0A9X8UHW8"/>
<dbReference type="RefSeq" id="WP_079699950.1">
    <property type="nucleotide sequence ID" value="NZ_JADNAH010000028.1"/>
</dbReference>
<evidence type="ECO:0000313" key="1">
    <source>
        <dbReference type="EMBL" id="TCL42456.1"/>
    </source>
</evidence>
<dbReference type="Proteomes" id="UP000294682">
    <property type="component" value="Unassembled WGS sequence"/>
</dbReference>
<evidence type="ECO:0000313" key="2">
    <source>
        <dbReference type="Proteomes" id="UP000294682"/>
    </source>
</evidence>
<proteinExistence type="predicted"/>
<gene>
    <name evidence="1" type="ORF">EDD78_11082</name>
</gene>
<comment type="caution">
    <text evidence="1">The sequence shown here is derived from an EMBL/GenBank/DDBJ whole genome shotgun (WGS) entry which is preliminary data.</text>
</comment>
<name>A0A9X8UHW8_9FIRM</name>
<protein>
    <recommendedName>
        <fullName evidence="3">Adhesin</fullName>
    </recommendedName>
</protein>
<accession>A0A9X8UHW8</accession>
<keyword evidence="2" id="KW-1185">Reference proteome</keyword>